<reference evidence="1 2" key="1">
    <citation type="submission" date="2016-12" db="EMBL/GenBank/DDBJ databases">
        <title>Draft Genome Sequence of Mercury Resistant Pseudomonas DRA525.</title>
        <authorList>
            <person name="Drace K.M."/>
        </authorList>
    </citation>
    <scope>NUCLEOTIDE SEQUENCE [LARGE SCALE GENOMIC DNA]</scope>
    <source>
        <strain evidence="1 2">DRA525</strain>
    </source>
</reference>
<dbReference type="InterPro" id="IPR045738">
    <property type="entry name" value="DUF6088"/>
</dbReference>
<accession>A0A1L5PLI9</accession>
<dbReference type="EMBL" id="CP018743">
    <property type="protein sequence ID" value="APO80970.1"/>
    <property type="molecule type" value="Genomic_DNA"/>
</dbReference>
<evidence type="ECO:0000313" key="2">
    <source>
        <dbReference type="Proteomes" id="UP000185146"/>
    </source>
</evidence>
<name>A0A1L5PLI9_PSEPU</name>
<sequence>MKALPEKILDIIQQLPEGEVLTPSRFLHHGSRHAVQRGLSRLVEGGKLFRVARGIYVAAVETRFGVRPPAPEKVVHSLANALGEVLVDHGARAANKLGLSTQVPVRYVFLTDGRSRELQVGKTTVSIRYAPRWLMALGATGAGEAIRALDWIGEASVGYAVFKLHKLLPESEWGDLVSAHRSLPIRMANAICAQSSCTHPVKLG</sequence>
<proteinExistence type="predicted"/>
<protein>
    <recommendedName>
        <fullName evidence="3">Type IV toxin-antitoxin system AbiEi family antitoxin domain-containing protein</fullName>
    </recommendedName>
</protein>
<gene>
    <name evidence="1" type="ORF">BL240_05560</name>
</gene>
<dbReference type="Pfam" id="PF19570">
    <property type="entry name" value="DUF6088"/>
    <property type="match status" value="1"/>
</dbReference>
<evidence type="ECO:0000313" key="1">
    <source>
        <dbReference type="EMBL" id="APO80970.1"/>
    </source>
</evidence>
<organism evidence="1 2">
    <name type="scientific">Pseudomonas putida</name>
    <name type="common">Arthrobacter siderocapsulatus</name>
    <dbReference type="NCBI Taxonomy" id="303"/>
    <lineage>
        <taxon>Bacteria</taxon>
        <taxon>Pseudomonadati</taxon>
        <taxon>Pseudomonadota</taxon>
        <taxon>Gammaproteobacteria</taxon>
        <taxon>Pseudomonadales</taxon>
        <taxon>Pseudomonadaceae</taxon>
        <taxon>Pseudomonas</taxon>
    </lineage>
</organism>
<dbReference type="RefSeq" id="WP_046787888.1">
    <property type="nucleotide sequence ID" value="NZ_CP018743.1"/>
</dbReference>
<dbReference type="AlphaFoldDB" id="A0A1L5PLI9"/>
<dbReference type="OrthoDB" id="3181392at2"/>
<dbReference type="Proteomes" id="UP000185146">
    <property type="component" value="Chromosome"/>
</dbReference>
<evidence type="ECO:0008006" key="3">
    <source>
        <dbReference type="Google" id="ProtNLM"/>
    </source>
</evidence>